<reference evidence="4 5" key="1">
    <citation type="journal article" date="2023" name="Commun. Biol.">
        <title>Genome analysis of Parmales, the sister group of diatoms, reveals the evolutionary specialization of diatoms from phago-mixotrophs to photoautotrophs.</title>
        <authorList>
            <person name="Ban H."/>
            <person name="Sato S."/>
            <person name="Yoshikawa S."/>
            <person name="Yamada K."/>
            <person name="Nakamura Y."/>
            <person name="Ichinomiya M."/>
            <person name="Sato N."/>
            <person name="Blanc-Mathieu R."/>
            <person name="Endo H."/>
            <person name="Kuwata A."/>
            <person name="Ogata H."/>
        </authorList>
    </citation>
    <scope>NUCLEOTIDE SEQUENCE [LARGE SCALE GENOMIC DNA]</scope>
</reference>
<dbReference type="InterPro" id="IPR004088">
    <property type="entry name" value="KH_dom_type_1"/>
</dbReference>
<accession>A0ABQ6NA56</accession>
<sequence length="351" mass="37222">PAPTPVLGHHVTLHLYIPTDSVGAVIGKKGATIARLQQQAVRAGAKEAIDGLREKRGLKIPASDMGIYEPAVRITVPPDSKTVQTMQSLWSPVVIRGPPASCFSLLQSLPPISPEIDDVILELPLPRSRHATIIGAKGATIRQLSADSNVRIAVPARGEFLPPINEGLSRGGGDLASSGGKREVAAVTFEGAGEDVRSCMMALLTMIHEGQVKHELEKERKKKEAEIKEKAVVARSIGFGAGSDSNDASAVRDPDQCLMVPRAKLAVLEAPLAGDSENKSILKEIQRLAGVSIKTVRSEENNTAPPGCVVLSFRGQASKQSLAIRAVSSIAVKQEDVVDTLRVLEGAVVDY</sequence>
<gene>
    <name evidence="4" type="ORF">TeGR_g13897</name>
</gene>
<dbReference type="Gene3D" id="3.30.1370.10">
    <property type="entry name" value="K Homology domain, type 1"/>
    <property type="match status" value="2"/>
</dbReference>
<dbReference type="InterPro" id="IPR004087">
    <property type="entry name" value="KH_dom"/>
</dbReference>
<dbReference type="SUPFAM" id="SSF54791">
    <property type="entry name" value="Eukaryotic type KH-domain (KH-domain type I)"/>
    <property type="match status" value="2"/>
</dbReference>
<dbReference type="SMART" id="SM00322">
    <property type="entry name" value="KH"/>
    <property type="match status" value="2"/>
</dbReference>
<evidence type="ECO:0000259" key="3">
    <source>
        <dbReference type="SMART" id="SM00322"/>
    </source>
</evidence>
<dbReference type="Pfam" id="PF00013">
    <property type="entry name" value="KH_1"/>
    <property type="match status" value="2"/>
</dbReference>
<evidence type="ECO:0000313" key="4">
    <source>
        <dbReference type="EMBL" id="GMI50441.1"/>
    </source>
</evidence>
<feature type="non-terminal residue" evidence="4">
    <location>
        <position position="1"/>
    </location>
</feature>
<feature type="domain" description="K Homology" evidence="3">
    <location>
        <begin position="117"/>
        <end position="208"/>
    </location>
</feature>
<keyword evidence="1" id="KW-0677">Repeat</keyword>
<dbReference type="PANTHER" id="PTHR10288">
    <property type="entry name" value="KH DOMAIN CONTAINING RNA BINDING PROTEIN"/>
    <property type="match status" value="1"/>
</dbReference>
<feature type="domain" description="K Homology" evidence="3">
    <location>
        <begin position="9"/>
        <end position="95"/>
    </location>
</feature>
<protein>
    <recommendedName>
        <fullName evidence="3">K Homology domain-containing protein</fullName>
    </recommendedName>
</protein>
<keyword evidence="2" id="KW-0694">RNA-binding</keyword>
<dbReference type="PROSITE" id="PS50084">
    <property type="entry name" value="KH_TYPE_1"/>
    <property type="match status" value="2"/>
</dbReference>
<dbReference type="Proteomes" id="UP001165060">
    <property type="component" value="Unassembled WGS sequence"/>
</dbReference>
<keyword evidence="5" id="KW-1185">Reference proteome</keyword>
<comment type="caution">
    <text evidence="4">The sequence shown here is derived from an EMBL/GenBank/DDBJ whole genome shotgun (WGS) entry which is preliminary data.</text>
</comment>
<organism evidence="4 5">
    <name type="scientific">Tetraparma gracilis</name>
    <dbReference type="NCBI Taxonomy" id="2962635"/>
    <lineage>
        <taxon>Eukaryota</taxon>
        <taxon>Sar</taxon>
        <taxon>Stramenopiles</taxon>
        <taxon>Ochrophyta</taxon>
        <taxon>Bolidophyceae</taxon>
        <taxon>Parmales</taxon>
        <taxon>Triparmaceae</taxon>
        <taxon>Tetraparma</taxon>
    </lineage>
</organism>
<evidence type="ECO:0000256" key="1">
    <source>
        <dbReference type="ARBA" id="ARBA00022737"/>
    </source>
</evidence>
<evidence type="ECO:0000313" key="5">
    <source>
        <dbReference type="Proteomes" id="UP001165060"/>
    </source>
</evidence>
<evidence type="ECO:0000256" key="2">
    <source>
        <dbReference type="PROSITE-ProRule" id="PRU00117"/>
    </source>
</evidence>
<proteinExistence type="predicted"/>
<dbReference type="InterPro" id="IPR036612">
    <property type="entry name" value="KH_dom_type_1_sf"/>
</dbReference>
<name>A0ABQ6NA56_9STRA</name>
<dbReference type="EMBL" id="BRYB01006135">
    <property type="protein sequence ID" value="GMI50441.1"/>
    <property type="molecule type" value="Genomic_DNA"/>
</dbReference>